<comment type="caution">
    <text evidence="1">The sequence shown here is derived from an EMBL/GenBank/DDBJ whole genome shotgun (WGS) entry which is preliminary data.</text>
</comment>
<gene>
    <name evidence="1" type="ORF">HNR65_003425</name>
</gene>
<dbReference type="AlphaFoldDB" id="A0A7W0HM76"/>
<protein>
    <submittedName>
        <fullName evidence="1">Uncharacterized protein</fullName>
    </submittedName>
</protein>
<reference evidence="1 2" key="1">
    <citation type="submission" date="2020-07" db="EMBL/GenBank/DDBJ databases">
        <title>Genomic Encyclopedia of Type Strains, Phase IV (KMG-IV): sequencing the most valuable type-strain genomes for metagenomic binning, comparative biology and taxonomic classification.</title>
        <authorList>
            <person name="Goeker M."/>
        </authorList>
    </citation>
    <scope>NUCLEOTIDE SEQUENCE [LARGE SCALE GENOMIC DNA]</scope>
    <source>
        <strain evidence="1 2">DSM 17721</strain>
    </source>
</reference>
<dbReference type="Proteomes" id="UP000525298">
    <property type="component" value="Unassembled WGS sequence"/>
</dbReference>
<evidence type="ECO:0000313" key="1">
    <source>
        <dbReference type="EMBL" id="MBA2883068.1"/>
    </source>
</evidence>
<dbReference type="EMBL" id="JACDUS010000016">
    <property type="protein sequence ID" value="MBA2883068.1"/>
    <property type="molecule type" value="Genomic_DNA"/>
</dbReference>
<sequence>MEKTERLTCSCCGGETDFKIYFKPNGRVYSVPLCNSCFQKHHINEAFLNACLYHQENALEPCFSR</sequence>
<name>A0A7W0HM76_9BACT</name>
<proteinExistence type="predicted"/>
<keyword evidence="2" id="KW-1185">Reference proteome</keyword>
<evidence type="ECO:0000313" key="2">
    <source>
        <dbReference type="Proteomes" id="UP000525298"/>
    </source>
</evidence>
<accession>A0A7W0HM76</accession>
<organism evidence="1 2">
    <name type="scientific">Desulfosalsimonas propionicica</name>
    <dbReference type="NCBI Taxonomy" id="332175"/>
    <lineage>
        <taxon>Bacteria</taxon>
        <taxon>Pseudomonadati</taxon>
        <taxon>Thermodesulfobacteriota</taxon>
        <taxon>Desulfobacteria</taxon>
        <taxon>Desulfobacterales</taxon>
        <taxon>Desulfosalsimonadaceae</taxon>
        <taxon>Desulfosalsimonas</taxon>
    </lineage>
</organism>